<name>A0A812BNV1_ACAPH</name>
<dbReference type="GO" id="GO:0035694">
    <property type="term" value="P:mitochondrial protein catabolic process"/>
    <property type="evidence" value="ECO:0007669"/>
    <property type="project" value="InterPro"/>
</dbReference>
<evidence type="ECO:0000256" key="11">
    <source>
        <dbReference type="ARBA" id="ARBA00023136"/>
    </source>
</evidence>
<dbReference type="Pfam" id="PF16026">
    <property type="entry name" value="MIEAP"/>
    <property type="match status" value="1"/>
</dbReference>
<keyword evidence="11" id="KW-0472">Membrane</keyword>
<dbReference type="InterPro" id="IPR026169">
    <property type="entry name" value="MIEAP"/>
</dbReference>
<keyword evidence="8 13" id="KW-0175">Coiled coil</keyword>
<dbReference type="PANTHER" id="PTHR21771:SF0">
    <property type="entry name" value="MITOCHONDRIA-EATING PROTEIN"/>
    <property type="match status" value="1"/>
</dbReference>
<evidence type="ECO:0000259" key="15">
    <source>
        <dbReference type="Pfam" id="PF16026"/>
    </source>
</evidence>
<feature type="domain" description="Mitochondria-eating protein C-terminal" evidence="15">
    <location>
        <begin position="184"/>
        <end position="379"/>
    </location>
</feature>
<evidence type="ECO:0000256" key="4">
    <source>
        <dbReference type="ARBA" id="ARBA00008233"/>
    </source>
</evidence>
<accession>A0A812BNV1</accession>
<evidence type="ECO:0000256" key="9">
    <source>
        <dbReference type="ARBA" id="ARBA00023121"/>
    </source>
</evidence>
<feature type="region of interest" description="Disordered" evidence="14">
    <location>
        <begin position="376"/>
        <end position="403"/>
    </location>
</feature>
<keyword evidence="6" id="KW-0963">Cytoplasm</keyword>
<evidence type="ECO:0000256" key="8">
    <source>
        <dbReference type="ARBA" id="ARBA00023054"/>
    </source>
</evidence>
<evidence type="ECO:0000256" key="10">
    <source>
        <dbReference type="ARBA" id="ARBA00023128"/>
    </source>
</evidence>
<dbReference type="GO" id="GO:0005759">
    <property type="term" value="C:mitochondrial matrix"/>
    <property type="evidence" value="ECO:0007669"/>
    <property type="project" value="UniProtKB-SubCell"/>
</dbReference>
<dbReference type="OrthoDB" id="5966837at2759"/>
<evidence type="ECO:0000256" key="2">
    <source>
        <dbReference type="ARBA" id="ARBA00004305"/>
    </source>
</evidence>
<comment type="subcellular location">
    <subcellularLocation>
        <location evidence="3">Cytoplasm</location>
    </subcellularLocation>
    <subcellularLocation>
        <location evidence="2">Mitochondrion matrix</location>
    </subcellularLocation>
    <subcellularLocation>
        <location evidence="1">Mitochondrion outer membrane</location>
    </subcellularLocation>
</comment>
<dbReference type="EMBL" id="CAHIKZ030000739">
    <property type="protein sequence ID" value="CAE1236206.1"/>
    <property type="molecule type" value="Genomic_DNA"/>
</dbReference>
<evidence type="ECO:0000256" key="1">
    <source>
        <dbReference type="ARBA" id="ARBA00004294"/>
    </source>
</evidence>
<dbReference type="GO" id="GO:0008289">
    <property type="term" value="F:lipid binding"/>
    <property type="evidence" value="ECO:0007669"/>
    <property type="project" value="UniProtKB-KW"/>
</dbReference>
<evidence type="ECO:0000256" key="5">
    <source>
        <dbReference type="ARBA" id="ARBA00019863"/>
    </source>
</evidence>
<evidence type="ECO:0000256" key="6">
    <source>
        <dbReference type="ARBA" id="ARBA00022490"/>
    </source>
</evidence>
<evidence type="ECO:0000256" key="7">
    <source>
        <dbReference type="ARBA" id="ARBA00022787"/>
    </source>
</evidence>
<comment type="similarity">
    <text evidence="4">Belongs to the MIEAP family.</text>
</comment>
<keyword evidence="17" id="KW-1185">Reference proteome</keyword>
<feature type="compositionally biased region" description="Basic and acidic residues" evidence="14">
    <location>
        <begin position="377"/>
        <end position="387"/>
    </location>
</feature>
<evidence type="ECO:0000256" key="13">
    <source>
        <dbReference type="SAM" id="Coils"/>
    </source>
</evidence>
<dbReference type="GO" id="GO:0005741">
    <property type="term" value="C:mitochondrial outer membrane"/>
    <property type="evidence" value="ECO:0007669"/>
    <property type="project" value="UniProtKB-SubCell"/>
</dbReference>
<sequence>MSVLFPLLQSMYKSRHVNFIYLPFYVDFLQKRNSYRYFTLNSCDQNVARCCDIIELNTRIQRELFKLLNKSAAEGGLYGGASAIKSRFLPWLGQEYIYDGRSLTAGYANRDQINQLEETKLSLQIMEDELRTIHEENALLREQIKSRSSNDLKSLEYNPVEVKPVKRLKRGASLSSLDSIQELRQDQIIQRFKDMYYTERIDAMNTLRLYSDDQIRNEKIVFTVFRKACAAGRFGLHQYKNKLRDLLDDKYDGPQSRDQLAQDFIYRNTGPYDLSGMVSDVIRDVDSSISHLLPPGCSIAVICPFIRESCKLGWDMASLVVPLDIDLGIDTVFDPVKYRRSVNSDYSSHIVSHFIWPCLYLGSSLASSRKVVSQGEVETRSTVDQRNYRSRSPSPRSRSPTKW</sequence>
<protein>
    <recommendedName>
        <fullName evidence="5">Mitochondria-eating protein</fullName>
    </recommendedName>
    <alternativeName>
        <fullName evidence="12">Spermatogenesis-associated protein 18</fullName>
    </alternativeName>
</protein>
<dbReference type="Proteomes" id="UP000597762">
    <property type="component" value="Unassembled WGS sequence"/>
</dbReference>
<dbReference type="AlphaFoldDB" id="A0A812BNV1"/>
<feature type="coiled-coil region" evidence="13">
    <location>
        <begin position="109"/>
        <end position="143"/>
    </location>
</feature>
<comment type="caution">
    <text evidence="16">The sequence shown here is derived from an EMBL/GenBank/DDBJ whole genome shotgun (WGS) entry which is preliminary data.</text>
</comment>
<proteinExistence type="inferred from homology"/>
<feature type="compositionally biased region" description="Low complexity" evidence="14">
    <location>
        <begin position="390"/>
        <end position="403"/>
    </location>
</feature>
<reference evidence="16" key="1">
    <citation type="submission" date="2021-01" db="EMBL/GenBank/DDBJ databases">
        <authorList>
            <person name="Li R."/>
            <person name="Bekaert M."/>
        </authorList>
    </citation>
    <scope>NUCLEOTIDE SEQUENCE</scope>
    <source>
        <strain evidence="16">Farmed</strain>
    </source>
</reference>
<keyword evidence="7" id="KW-1000">Mitochondrion outer membrane</keyword>
<dbReference type="InterPro" id="IPR031981">
    <property type="entry name" value="MIEAP_C"/>
</dbReference>
<keyword evidence="10" id="KW-0496">Mitochondrion</keyword>
<evidence type="ECO:0000313" key="17">
    <source>
        <dbReference type="Proteomes" id="UP000597762"/>
    </source>
</evidence>
<organism evidence="16 17">
    <name type="scientific">Acanthosepion pharaonis</name>
    <name type="common">Pharaoh cuttlefish</name>
    <name type="synonym">Sepia pharaonis</name>
    <dbReference type="NCBI Taxonomy" id="158019"/>
    <lineage>
        <taxon>Eukaryota</taxon>
        <taxon>Metazoa</taxon>
        <taxon>Spiralia</taxon>
        <taxon>Lophotrochozoa</taxon>
        <taxon>Mollusca</taxon>
        <taxon>Cephalopoda</taxon>
        <taxon>Coleoidea</taxon>
        <taxon>Decapodiformes</taxon>
        <taxon>Sepiida</taxon>
        <taxon>Sepiina</taxon>
        <taxon>Sepiidae</taxon>
        <taxon>Acanthosepion</taxon>
    </lineage>
</organism>
<dbReference type="GO" id="GO:0035695">
    <property type="term" value="P:mitophagy by internal vacuole formation"/>
    <property type="evidence" value="ECO:0007669"/>
    <property type="project" value="TreeGrafter"/>
</dbReference>
<dbReference type="PANTHER" id="PTHR21771">
    <property type="entry name" value="MITOCHONDRIA-EATING PROTEIN-RELATED"/>
    <property type="match status" value="1"/>
</dbReference>
<evidence type="ECO:0000256" key="12">
    <source>
        <dbReference type="ARBA" id="ARBA00032687"/>
    </source>
</evidence>
<evidence type="ECO:0000256" key="3">
    <source>
        <dbReference type="ARBA" id="ARBA00004496"/>
    </source>
</evidence>
<gene>
    <name evidence="16" type="ORF">SPHA_20140</name>
</gene>
<evidence type="ECO:0000256" key="14">
    <source>
        <dbReference type="SAM" id="MobiDB-lite"/>
    </source>
</evidence>
<keyword evidence="9" id="KW-0446">Lipid-binding</keyword>
<evidence type="ECO:0000313" key="16">
    <source>
        <dbReference type="EMBL" id="CAE1236206.1"/>
    </source>
</evidence>